<dbReference type="STRING" id="869212.Turpa_0522"/>
<dbReference type="AlphaFoldDB" id="I4B1L9"/>
<keyword evidence="3" id="KW-1185">Reference proteome</keyword>
<dbReference type="Pfam" id="PF08242">
    <property type="entry name" value="Methyltransf_12"/>
    <property type="match status" value="1"/>
</dbReference>
<dbReference type="InterPro" id="IPR029063">
    <property type="entry name" value="SAM-dependent_MTases_sf"/>
</dbReference>
<protein>
    <submittedName>
        <fullName evidence="2">Methyltransferase type 11</fullName>
    </submittedName>
</protein>
<evidence type="ECO:0000313" key="3">
    <source>
        <dbReference type="Proteomes" id="UP000006048"/>
    </source>
</evidence>
<name>I4B1L9_TURPD</name>
<dbReference type="Proteomes" id="UP000006048">
    <property type="component" value="Chromosome"/>
</dbReference>
<evidence type="ECO:0000259" key="1">
    <source>
        <dbReference type="Pfam" id="PF08242"/>
    </source>
</evidence>
<sequence>MQPTIYTSQIQRDGRENLNILDFGCGYGYVAMQLAILPTPGIRVYACDTDEECLDVLWGRIAHRVVKNLTAFHLPNYSQISLPGWLPAMDYVICSFSIAALEHPDIGLPQLARQMAGGTQFIFVEWDPEKSHPFIDIYFPPARRITPADFKQLIEMSGLKLQYEEVGKHPCYVMRAIKA</sequence>
<keyword evidence="2" id="KW-0489">Methyltransferase</keyword>
<dbReference type="HOGENOM" id="CLU_1502856_0_0_12"/>
<evidence type="ECO:0000313" key="2">
    <source>
        <dbReference type="EMBL" id="AFM11176.1"/>
    </source>
</evidence>
<dbReference type="GO" id="GO:0032259">
    <property type="term" value="P:methylation"/>
    <property type="evidence" value="ECO:0007669"/>
    <property type="project" value="UniProtKB-KW"/>
</dbReference>
<dbReference type="InterPro" id="IPR013217">
    <property type="entry name" value="Methyltransf_12"/>
</dbReference>
<dbReference type="OrthoDB" id="332727at2"/>
<proteinExistence type="predicted"/>
<keyword evidence="2" id="KW-0808">Transferase</keyword>
<dbReference type="SUPFAM" id="SSF53335">
    <property type="entry name" value="S-adenosyl-L-methionine-dependent methyltransferases"/>
    <property type="match status" value="1"/>
</dbReference>
<dbReference type="Gene3D" id="3.40.50.150">
    <property type="entry name" value="Vaccinia Virus protein VP39"/>
    <property type="match status" value="1"/>
</dbReference>
<dbReference type="RefSeq" id="WP_014801696.1">
    <property type="nucleotide sequence ID" value="NC_018020.1"/>
</dbReference>
<gene>
    <name evidence="2" type="ordered locus">Turpa_0522</name>
</gene>
<reference evidence="2 3" key="1">
    <citation type="submission" date="2012-06" db="EMBL/GenBank/DDBJ databases">
        <title>The complete chromosome of genome of Turneriella parva DSM 21527.</title>
        <authorList>
            <consortium name="US DOE Joint Genome Institute (JGI-PGF)"/>
            <person name="Lucas S."/>
            <person name="Han J."/>
            <person name="Lapidus A."/>
            <person name="Bruce D."/>
            <person name="Goodwin L."/>
            <person name="Pitluck S."/>
            <person name="Peters L."/>
            <person name="Kyrpides N."/>
            <person name="Mavromatis K."/>
            <person name="Ivanova N."/>
            <person name="Mikhailova N."/>
            <person name="Chertkov O."/>
            <person name="Detter J.C."/>
            <person name="Tapia R."/>
            <person name="Han C."/>
            <person name="Land M."/>
            <person name="Hauser L."/>
            <person name="Markowitz V."/>
            <person name="Cheng J.-F."/>
            <person name="Hugenholtz P."/>
            <person name="Woyke T."/>
            <person name="Wu D."/>
            <person name="Gronow S."/>
            <person name="Wellnitz S."/>
            <person name="Brambilla E."/>
            <person name="Klenk H.-P."/>
            <person name="Eisen J.A."/>
        </authorList>
    </citation>
    <scope>NUCLEOTIDE SEQUENCE [LARGE SCALE GENOMIC DNA]</scope>
    <source>
        <strain evidence="3">ATCC BAA-1111 / DSM 21527 / NCTC 11395 / H</strain>
    </source>
</reference>
<dbReference type="KEGG" id="tpx:Turpa_0522"/>
<dbReference type="EMBL" id="CP002959">
    <property type="protein sequence ID" value="AFM11176.1"/>
    <property type="molecule type" value="Genomic_DNA"/>
</dbReference>
<feature type="domain" description="Methyltransferase type 12" evidence="1">
    <location>
        <begin position="21"/>
        <end position="116"/>
    </location>
</feature>
<accession>I4B1L9</accession>
<dbReference type="CDD" id="cd02440">
    <property type="entry name" value="AdoMet_MTases"/>
    <property type="match status" value="1"/>
</dbReference>
<organism evidence="2 3">
    <name type="scientific">Turneriella parva (strain ATCC BAA-1111 / DSM 21527 / NCTC 11395 / H)</name>
    <name type="common">Leptospira parva</name>
    <dbReference type="NCBI Taxonomy" id="869212"/>
    <lineage>
        <taxon>Bacteria</taxon>
        <taxon>Pseudomonadati</taxon>
        <taxon>Spirochaetota</taxon>
        <taxon>Spirochaetia</taxon>
        <taxon>Leptospirales</taxon>
        <taxon>Leptospiraceae</taxon>
        <taxon>Turneriella</taxon>
    </lineage>
</organism>
<dbReference type="GO" id="GO:0008168">
    <property type="term" value="F:methyltransferase activity"/>
    <property type="evidence" value="ECO:0007669"/>
    <property type="project" value="UniProtKB-KW"/>
</dbReference>